<protein>
    <recommendedName>
        <fullName evidence="4">Oxidoreductase AflY</fullName>
    </recommendedName>
</protein>
<dbReference type="OrthoDB" id="10004862at2759"/>
<keyword evidence="1" id="KW-0560">Oxidoreductase</keyword>
<organism evidence="2 3">
    <name type="scientific">Collybiopsis confluens</name>
    <dbReference type="NCBI Taxonomy" id="2823264"/>
    <lineage>
        <taxon>Eukaryota</taxon>
        <taxon>Fungi</taxon>
        <taxon>Dikarya</taxon>
        <taxon>Basidiomycota</taxon>
        <taxon>Agaricomycotina</taxon>
        <taxon>Agaricomycetes</taxon>
        <taxon>Agaricomycetidae</taxon>
        <taxon>Agaricales</taxon>
        <taxon>Marasmiineae</taxon>
        <taxon>Omphalotaceae</taxon>
        <taxon>Collybiopsis</taxon>
    </lineage>
</organism>
<evidence type="ECO:0000313" key="2">
    <source>
        <dbReference type="EMBL" id="KAF5393012.1"/>
    </source>
</evidence>
<dbReference type="PANTHER" id="PTHR35870">
    <property type="entry name" value="PROTEIN, PUTATIVE (AFU_ORTHOLOGUE AFUA_5G03330)-RELATED"/>
    <property type="match status" value="1"/>
</dbReference>
<evidence type="ECO:0008006" key="4">
    <source>
        <dbReference type="Google" id="ProtNLM"/>
    </source>
</evidence>
<dbReference type="AlphaFoldDB" id="A0A8H5I0P8"/>
<sequence length="484" mass="53577">MTAISHRILRNGVLNLPRPSPTCKTSTENLLWTDAQNHHAYFNQAGFHNHLSHHILAAYDLGASPGLLQKIYDDEAKTQRPIVLDEEKNKAIHVTEENWDQYLGNSHAYSGFLSLFQNQIVLNGAVKTLAAFVFSESVNEKGKVMLTRLMSGVQVIVHPFILYGLEFGNDAVVAIGLASAAIHQPTAEELFQAETEPQPSPPSSDNDLTVLEILSLVYASPILKPPMPYDPNALLSTRIKSALSDGRLAQLRSLCSKFYVPTTLSSEEMDHKIEQLVWAAILSLFSTGKEGRKPRLDFFLMHLVTSSIFLKSYNQVLEDPAHRAMIVKAFLPVILLYVMARGRPVIQPHLVMQATDKPRPPYGSTPPYVFKGTGLGSPLTDEDYNPWPALIEASLYSSDSHVLKTMRALVFAAREYGDVSAGAVVGAVSETIPGIAKLDGSMFVRAAGMLMDYMGWTTYGQKERYDWDRSALGWEDAWKGGDEN</sequence>
<dbReference type="GO" id="GO:0016491">
    <property type="term" value="F:oxidoreductase activity"/>
    <property type="evidence" value="ECO:0007669"/>
    <property type="project" value="UniProtKB-KW"/>
</dbReference>
<dbReference type="PANTHER" id="PTHR35870:SF1">
    <property type="entry name" value="PROTEIN, PUTATIVE (AFU_ORTHOLOGUE AFUA_5G03330)-RELATED"/>
    <property type="match status" value="1"/>
</dbReference>
<name>A0A8H5I0P8_9AGAR</name>
<dbReference type="Pfam" id="PF14027">
    <property type="entry name" value="Questin_oxidase"/>
    <property type="match status" value="1"/>
</dbReference>
<proteinExistence type="predicted"/>
<accession>A0A8H5I0P8</accession>
<gene>
    <name evidence="2" type="ORF">D9757_001125</name>
</gene>
<dbReference type="InterPro" id="IPR025337">
    <property type="entry name" value="Questin_oxidase-like"/>
</dbReference>
<dbReference type="EMBL" id="JAACJN010000003">
    <property type="protein sequence ID" value="KAF5393012.1"/>
    <property type="molecule type" value="Genomic_DNA"/>
</dbReference>
<comment type="caution">
    <text evidence="2">The sequence shown here is derived from an EMBL/GenBank/DDBJ whole genome shotgun (WGS) entry which is preliminary data.</text>
</comment>
<keyword evidence="3" id="KW-1185">Reference proteome</keyword>
<reference evidence="2 3" key="1">
    <citation type="journal article" date="2020" name="ISME J.">
        <title>Uncovering the hidden diversity of litter-decomposition mechanisms in mushroom-forming fungi.</title>
        <authorList>
            <person name="Floudas D."/>
            <person name="Bentzer J."/>
            <person name="Ahren D."/>
            <person name="Johansson T."/>
            <person name="Persson P."/>
            <person name="Tunlid A."/>
        </authorList>
    </citation>
    <scope>NUCLEOTIDE SEQUENCE [LARGE SCALE GENOMIC DNA]</scope>
    <source>
        <strain evidence="2 3">CBS 406.79</strain>
    </source>
</reference>
<dbReference type="Proteomes" id="UP000518752">
    <property type="component" value="Unassembled WGS sequence"/>
</dbReference>
<evidence type="ECO:0000256" key="1">
    <source>
        <dbReference type="ARBA" id="ARBA00023002"/>
    </source>
</evidence>
<evidence type="ECO:0000313" key="3">
    <source>
        <dbReference type="Proteomes" id="UP000518752"/>
    </source>
</evidence>